<evidence type="ECO:0000313" key="2">
    <source>
        <dbReference type="EMBL" id="RYO05719.1"/>
    </source>
</evidence>
<protein>
    <submittedName>
        <fullName evidence="2">Uncharacterized protein</fullName>
    </submittedName>
</protein>
<feature type="region of interest" description="Disordered" evidence="1">
    <location>
        <begin position="1"/>
        <end position="39"/>
    </location>
</feature>
<reference evidence="3" key="1">
    <citation type="journal article" date="2019" name="bioRxiv">
        <title>Genomics, evolutionary history and diagnostics of the Alternaria alternata species group including apple and Asian pear pathotypes.</title>
        <authorList>
            <person name="Armitage A.D."/>
            <person name="Cockerton H.M."/>
            <person name="Sreenivasaprasad S."/>
            <person name="Woodhall J.W."/>
            <person name="Lane C.R."/>
            <person name="Harrison R.J."/>
            <person name="Clarkson J.P."/>
        </authorList>
    </citation>
    <scope>NUCLEOTIDE SEQUENCE [LARGE SCALE GENOMIC DNA]</scope>
    <source>
        <strain evidence="3">FERA 635</strain>
    </source>
</reference>
<comment type="caution">
    <text evidence="2">The sequence shown here is derived from an EMBL/GenBank/DDBJ whole genome shotgun (WGS) entry which is preliminary data.</text>
</comment>
<sequence>MAVAQRFGIAETHAKPHFTMAFPETETPQKSQGLDRESH</sequence>
<dbReference type="Proteomes" id="UP000293195">
    <property type="component" value="Unassembled WGS sequence"/>
</dbReference>
<dbReference type="EMBL" id="PDXF01000008">
    <property type="protein sequence ID" value="RYO05719.1"/>
    <property type="molecule type" value="Genomic_DNA"/>
</dbReference>
<organism evidence="2 3">
    <name type="scientific">Alternaria tenuissima</name>
    <dbReference type="NCBI Taxonomy" id="119927"/>
    <lineage>
        <taxon>Eukaryota</taxon>
        <taxon>Fungi</taxon>
        <taxon>Dikarya</taxon>
        <taxon>Ascomycota</taxon>
        <taxon>Pezizomycotina</taxon>
        <taxon>Dothideomycetes</taxon>
        <taxon>Pleosporomycetidae</taxon>
        <taxon>Pleosporales</taxon>
        <taxon>Pleosporineae</taxon>
        <taxon>Pleosporaceae</taxon>
        <taxon>Alternaria</taxon>
        <taxon>Alternaria sect. Alternaria</taxon>
        <taxon>Alternaria alternata complex</taxon>
    </lineage>
</organism>
<proteinExistence type="predicted"/>
<evidence type="ECO:0000256" key="1">
    <source>
        <dbReference type="SAM" id="MobiDB-lite"/>
    </source>
</evidence>
<name>A0ABY0GI41_9PLEO</name>
<accession>A0ABY0GI41</accession>
<keyword evidence="3" id="KW-1185">Reference proteome</keyword>
<gene>
    <name evidence="2" type="ORF">AA0119_g3220</name>
</gene>
<evidence type="ECO:0000313" key="3">
    <source>
        <dbReference type="Proteomes" id="UP000293195"/>
    </source>
</evidence>